<dbReference type="PROSITE" id="PS50949">
    <property type="entry name" value="HTH_GNTR"/>
    <property type="match status" value="1"/>
</dbReference>
<dbReference type="InterPro" id="IPR036388">
    <property type="entry name" value="WH-like_DNA-bd_sf"/>
</dbReference>
<sequence>MAKSGGKEATMNALSSRGGPRGEFVYRALLEGIRAGRILPGDRIREEDVAQSLGVSRTPVREALQHLQARRLVELAPGRGIVVVELNTQQVMELYAMREVLEGAAARFAAQHALPAEIAIMHELADEFDASKGDPAKLARINNNLHRVIYEAARNRYMHEALNSLEDALSLLQNTTFSLPERHSSASKEHRAIIAAIEARDAEKAETESRQHIREAQRARLRMLMDR</sequence>
<dbReference type="SUPFAM" id="SSF46785">
    <property type="entry name" value="Winged helix' DNA-binding domain"/>
    <property type="match status" value="1"/>
</dbReference>
<evidence type="ECO:0000256" key="2">
    <source>
        <dbReference type="ARBA" id="ARBA00023125"/>
    </source>
</evidence>
<dbReference type="KEGG" id="mes:Meso_1061"/>
<dbReference type="SMART" id="SM00895">
    <property type="entry name" value="FCD"/>
    <property type="match status" value="1"/>
</dbReference>
<protein>
    <submittedName>
        <fullName evidence="5">Transcriptional regulator, GntR family</fullName>
    </submittedName>
</protein>
<dbReference type="AlphaFoldDB" id="Q11JG7"/>
<dbReference type="SUPFAM" id="SSF48008">
    <property type="entry name" value="GntR ligand-binding domain-like"/>
    <property type="match status" value="1"/>
</dbReference>
<reference evidence="5" key="1">
    <citation type="submission" date="2006-06" db="EMBL/GenBank/DDBJ databases">
        <title>Complete sequence of chromosome of Chelativorans sp. BNC1.</title>
        <authorList>
            <consortium name="US DOE Joint Genome Institute"/>
            <person name="Copeland A."/>
            <person name="Lucas S."/>
            <person name="Lapidus A."/>
            <person name="Barry K."/>
            <person name="Detter J.C."/>
            <person name="Glavina del Rio T."/>
            <person name="Hammon N."/>
            <person name="Israni S."/>
            <person name="Dalin E."/>
            <person name="Tice H."/>
            <person name="Pitluck S."/>
            <person name="Chertkov O."/>
            <person name="Brettin T."/>
            <person name="Bruce D."/>
            <person name="Han C."/>
            <person name="Tapia R."/>
            <person name="Gilna P."/>
            <person name="Schmutz J."/>
            <person name="Larimer F."/>
            <person name="Land M."/>
            <person name="Hauser L."/>
            <person name="Kyrpides N."/>
            <person name="Mikhailova N."/>
            <person name="Richardson P."/>
        </authorList>
    </citation>
    <scope>NUCLEOTIDE SEQUENCE</scope>
    <source>
        <strain evidence="5">BNC1</strain>
    </source>
</reference>
<dbReference type="GO" id="GO:0003677">
    <property type="term" value="F:DNA binding"/>
    <property type="evidence" value="ECO:0007669"/>
    <property type="project" value="UniProtKB-KW"/>
</dbReference>
<keyword evidence="2" id="KW-0238">DNA-binding</keyword>
<dbReference type="InterPro" id="IPR036390">
    <property type="entry name" value="WH_DNA-bd_sf"/>
</dbReference>
<evidence type="ECO:0000259" key="4">
    <source>
        <dbReference type="PROSITE" id="PS50949"/>
    </source>
</evidence>
<dbReference type="OrthoDB" id="9810548at2"/>
<keyword evidence="1" id="KW-0805">Transcription regulation</keyword>
<feature type="domain" description="HTH gntR-type" evidence="4">
    <location>
        <begin position="19"/>
        <end position="86"/>
    </location>
</feature>
<evidence type="ECO:0000256" key="3">
    <source>
        <dbReference type="ARBA" id="ARBA00023163"/>
    </source>
</evidence>
<dbReference type="InterPro" id="IPR000524">
    <property type="entry name" value="Tscrpt_reg_HTH_GntR"/>
</dbReference>
<gene>
    <name evidence="5" type="ordered locus">Meso_1061</name>
</gene>
<evidence type="ECO:0000313" key="5">
    <source>
        <dbReference type="EMBL" id="ABG62458.1"/>
    </source>
</evidence>
<accession>Q11JG7</accession>
<keyword evidence="3" id="KW-0804">Transcription</keyword>
<name>Q11JG7_CHESB</name>
<organism evidence="5">
    <name type="scientific">Chelativorans sp. (strain BNC1)</name>
    <dbReference type="NCBI Taxonomy" id="266779"/>
    <lineage>
        <taxon>Bacteria</taxon>
        <taxon>Pseudomonadati</taxon>
        <taxon>Pseudomonadota</taxon>
        <taxon>Alphaproteobacteria</taxon>
        <taxon>Hyphomicrobiales</taxon>
        <taxon>Phyllobacteriaceae</taxon>
        <taxon>Chelativorans</taxon>
    </lineage>
</organism>
<dbReference type="HOGENOM" id="CLU_017584_5_3_5"/>
<dbReference type="EMBL" id="CP000390">
    <property type="protein sequence ID" value="ABG62458.1"/>
    <property type="molecule type" value="Genomic_DNA"/>
</dbReference>
<dbReference type="InterPro" id="IPR011711">
    <property type="entry name" value="GntR_C"/>
</dbReference>
<dbReference type="eggNOG" id="COG1802">
    <property type="taxonomic scope" value="Bacteria"/>
</dbReference>
<proteinExistence type="predicted"/>
<dbReference type="PANTHER" id="PTHR43537:SF49">
    <property type="entry name" value="TRANSCRIPTIONAL REGULATORY PROTEIN"/>
    <property type="match status" value="1"/>
</dbReference>
<dbReference type="STRING" id="266779.Meso_1061"/>
<dbReference type="CDD" id="cd07377">
    <property type="entry name" value="WHTH_GntR"/>
    <property type="match status" value="1"/>
</dbReference>
<dbReference type="Gene3D" id="1.10.10.10">
    <property type="entry name" value="Winged helix-like DNA-binding domain superfamily/Winged helix DNA-binding domain"/>
    <property type="match status" value="1"/>
</dbReference>
<dbReference type="SMART" id="SM00345">
    <property type="entry name" value="HTH_GNTR"/>
    <property type="match status" value="1"/>
</dbReference>
<dbReference type="InterPro" id="IPR008920">
    <property type="entry name" value="TF_FadR/GntR_C"/>
</dbReference>
<evidence type="ECO:0000256" key="1">
    <source>
        <dbReference type="ARBA" id="ARBA00023015"/>
    </source>
</evidence>
<dbReference type="Pfam" id="PF00392">
    <property type="entry name" value="GntR"/>
    <property type="match status" value="1"/>
</dbReference>
<dbReference type="Pfam" id="PF07729">
    <property type="entry name" value="FCD"/>
    <property type="match status" value="1"/>
</dbReference>
<dbReference type="Gene3D" id="1.20.120.530">
    <property type="entry name" value="GntR ligand-binding domain-like"/>
    <property type="match status" value="1"/>
</dbReference>
<dbReference type="GO" id="GO:0003700">
    <property type="term" value="F:DNA-binding transcription factor activity"/>
    <property type="evidence" value="ECO:0007669"/>
    <property type="project" value="InterPro"/>
</dbReference>
<dbReference type="PANTHER" id="PTHR43537">
    <property type="entry name" value="TRANSCRIPTIONAL REGULATOR, GNTR FAMILY"/>
    <property type="match status" value="1"/>
</dbReference>